<dbReference type="OrthoDB" id="2974575at2"/>
<evidence type="ECO:0000313" key="2">
    <source>
        <dbReference type="EMBL" id="RFU66555.1"/>
    </source>
</evidence>
<evidence type="ECO:0000256" key="1">
    <source>
        <dbReference type="SAM" id="MobiDB-lite"/>
    </source>
</evidence>
<accession>A0A372LJF2</accession>
<evidence type="ECO:0000313" key="3">
    <source>
        <dbReference type="Proteomes" id="UP000262939"/>
    </source>
</evidence>
<name>A0A372LJF2_9BACI</name>
<comment type="caution">
    <text evidence="2">The sequence shown here is derived from an EMBL/GenBank/DDBJ whole genome shotgun (WGS) entry which is preliminary data.</text>
</comment>
<dbReference type="AlphaFoldDB" id="A0A372LJF2"/>
<feature type="region of interest" description="Disordered" evidence="1">
    <location>
        <begin position="1"/>
        <end position="39"/>
    </location>
</feature>
<gene>
    <name evidence="2" type="ORF">D0466_00045</name>
</gene>
<keyword evidence="3" id="KW-1185">Reference proteome</keyword>
<proteinExistence type="predicted"/>
<dbReference type="RefSeq" id="WP_117320517.1">
    <property type="nucleotide sequence ID" value="NZ_QVTD01000001.1"/>
</dbReference>
<protein>
    <submittedName>
        <fullName evidence="2">3-methyladenine DNA glycosylase</fullName>
    </submittedName>
</protein>
<dbReference type="EMBL" id="QVTD01000001">
    <property type="protein sequence ID" value="RFU66555.1"/>
    <property type="molecule type" value="Genomic_DNA"/>
</dbReference>
<sequence>MSEKKKRIENNSVEQNEKKERKQDISPQRDPDKNDPPKK</sequence>
<organism evidence="2 3">
    <name type="scientific">Peribacillus glennii</name>
    <dbReference type="NCBI Taxonomy" id="2303991"/>
    <lineage>
        <taxon>Bacteria</taxon>
        <taxon>Bacillati</taxon>
        <taxon>Bacillota</taxon>
        <taxon>Bacilli</taxon>
        <taxon>Bacillales</taxon>
        <taxon>Bacillaceae</taxon>
        <taxon>Peribacillus</taxon>
    </lineage>
</organism>
<dbReference type="Proteomes" id="UP000262939">
    <property type="component" value="Unassembled WGS sequence"/>
</dbReference>
<reference evidence="2 3" key="1">
    <citation type="submission" date="2018-08" db="EMBL/GenBank/DDBJ databases">
        <title>Bacillus chawlae sp. nov., Bacillus glennii sp. nov., and Bacillus saganii sp. nov. Isolated from the Vehicle Assembly Building at Kennedy Space Center where the Viking Spacecraft were Assembled.</title>
        <authorList>
            <person name="Seuylemezian A."/>
            <person name="Vaishampayan P."/>
        </authorList>
    </citation>
    <scope>NUCLEOTIDE SEQUENCE [LARGE SCALE GENOMIC DNA]</scope>
    <source>
        <strain evidence="2 3">V44-8</strain>
    </source>
</reference>